<reference evidence="7" key="2">
    <citation type="submission" date="2016-01" db="EMBL/GenBank/DDBJ databases">
        <authorList>
            <person name="Poehlein A."/>
            <person name="Schlien K."/>
            <person name="Gottschalk G."/>
            <person name="Buckel W."/>
            <person name="Daniel R."/>
        </authorList>
    </citation>
    <scope>NUCLEOTIDE SEQUENCE [LARGE SCALE GENOMIC DNA]</scope>
    <source>
        <strain evidence="7">X2</strain>
    </source>
</reference>
<reference evidence="5 7" key="1">
    <citation type="journal article" date="2016" name="Genome Announc.">
        <title>Complete Genome Sequence of the Amino Acid-Fermenting Clostridium propionicum X2 (DSM 1682).</title>
        <authorList>
            <person name="Poehlein A."/>
            <person name="Schlien K."/>
            <person name="Chowdhury N.P."/>
            <person name="Gottschalk G."/>
            <person name="Buckel W."/>
            <person name="Daniel R."/>
        </authorList>
    </citation>
    <scope>NUCLEOTIDE SEQUENCE [LARGE SCALE GENOMIC DNA]</scope>
    <source>
        <strain evidence="5 7">X2</strain>
    </source>
</reference>
<dbReference type="RefSeq" id="WP_066048693.1">
    <property type="nucleotide sequence ID" value="NZ_CP014223.1"/>
</dbReference>
<feature type="region of interest" description="Disordered" evidence="2">
    <location>
        <begin position="21"/>
        <end position="55"/>
    </location>
</feature>
<keyword evidence="7" id="KW-1185">Reference proteome</keyword>
<evidence type="ECO:0000259" key="4">
    <source>
        <dbReference type="Pfam" id="PF11611"/>
    </source>
</evidence>
<evidence type="ECO:0000256" key="3">
    <source>
        <dbReference type="SAM" id="SignalP"/>
    </source>
</evidence>
<dbReference type="Proteomes" id="UP000068026">
    <property type="component" value="Chromosome"/>
</dbReference>
<evidence type="ECO:0000256" key="1">
    <source>
        <dbReference type="ARBA" id="ARBA00022729"/>
    </source>
</evidence>
<organism evidence="6 8">
    <name type="scientific">Anaerotignum propionicum DSM 1682</name>
    <dbReference type="NCBI Taxonomy" id="991789"/>
    <lineage>
        <taxon>Bacteria</taxon>
        <taxon>Bacillati</taxon>
        <taxon>Bacillota</taxon>
        <taxon>Clostridia</taxon>
        <taxon>Lachnospirales</taxon>
        <taxon>Anaerotignaceae</taxon>
        <taxon>Anaerotignum</taxon>
    </lineage>
</organism>
<feature type="signal peptide" evidence="3">
    <location>
        <begin position="1"/>
        <end position="22"/>
    </location>
</feature>
<evidence type="ECO:0000313" key="8">
    <source>
        <dbReference type="Proteomes" id="UP000184204"/>
    </source>
</evidence>
<evidence type="ECO:0000313" key="5">
    <source>
        <dbReference type="EMBL" id="AMJ40671.1"/>
    </source>
</evidence>
<feature type="domain" description="DUF4352" evidence="4">
    <location>
        <begin position="40"/>
        <end position="146"/>
    </location>
</feature>
<dbReference type="InterPro" id="IPR029050">
    <property type="entry name" value="Immunoprotect_excell_Ig-like"/>
</dbReference>
<dbReference type="OrthoDB" id="9984025at2"/>
<proteinExistence type="predicted"/>
<evidence type="ECO:0000313" key="6">
    <source>
        <dbReference type="EMBL" id="SHE90448.1"/>
    </source>
</evidence>
<sequence>MKKFAMVMLVCAMALSGCGSNSDTPKDGEPVQDSQVANDDNAAASPIQVTLNGTTTTKEDKWDELKEGKELLLVDVTLQNNTEETYDFNPNYVYIEVENEKVSCSDLLPAEGETLGSCSLEAGKNTSGIIPFEIEEGTTDYKIYFDDVDNQFEVK</sequence>
<reference evidence="6" key="3">
    <citation type="submission" date="2016-11" db="EMBL/GenBank/DDBJ databases">
        <authorList>
            <person name="Varghese N."/>
            <person name="Submissions S."/>
        </authorList>
    </citation>
    <scope>NUCLEOTIDE SEQUENCE</scope>
    <source>
        <strain evidence="6">DSM 1682</strain>
    </source>
</reference>
<dbReference type="PROSITE" id="PS51257">
    <property type="entry name" value="PROKAR_LIPOPROTEIN"/>
    <property type="match status" value="1"/>
</dbReference>
<name>A0A0X1U6W6_ANAPI</name>
<dbReference type="Proteomes" id="UP000184204">
    <property type="component" value="Unassembled WGS sequence"/>
</dbReference>
<dbReference type="EMBL" id="CP014223">
    <property type="protein sequence ID" value="AMJ40671.1"/>
    <property type="molecule type" value="Genomic_DNA"/>
</dbReference>
<gene>
    <name evidence="5" type="ORF">CPRO_10760</name>
    <name evidence="6" type="ORF">SAMN02745151_02153</name>
</gene>
<dbReference type="AlphaFoldDB" id="A0A0X1U6W6"/>
<dbReference type="Pfam" id="PF11611">
    <property type="entry name" value="DUF4352"/>
    <property type="match status" value="1"/>
</dbReference>
<evidence type="ECO:0000313" key="7">
    <source>
        <dbReference type="Proteomes" id="UP000068026"/>
    </source>
</evidence>
<protein>
    <submittedName>
        <fullName evidence="5">Telomeric repeat-binding factor 2</fullName>
    </submittedName>
</protein>
<dbReference type="InterPro" id="IPR029051">
    <property type="entry name" value="DUF4352"/>
</dbReference>
<feature type="chain" id="PRO_5044547688" evidence="3">
    <location>
        <begin position="23"/>
        <end position="155"/>
    </location>
</feature>
<dbReference type="EMBL" id="FQUA01000010">
    <property type="protein sequence ID" value="SHE90448.1"/>
    <property type="molecule type" value="Genomic_DNA"/>
</dbReference>
<dbReference type="Gene3D" id="2.60.40.1240">
    <property type="match status" value="1"/>
</dbReference>
<accession>A0A0X1U6W6</accession>
<dbReference type="KEGG" id="cpro:CPRO_10760"/>
<keyword evidence="1 3" id="KW-0732">Signal</keyword>
<evidence type="ECO:0000256" key="2">
    <source>
        <dbReference type="SAM" id="MobiDB-lite"/>
    </source>
</evidence>
<reference evidence="8" key="4">
    <citation type="submission" date="2016-11" db="EMBL/GenBank/DDBJ databases">
        <authorList>
            <person name="Jaros S."/>
            <person name="Januszkiewicz K."/>
            <person name="Wedrychowicz H."/>
        </authorList>
    </citation>
    <scope>NUCLEOTIDE SEQUENCE [LARGE SCALE GENOMIC DNA]</scope>
    <source>
        <strain evidence="8">DSM 1682</strain>
    </source>
</reference>